<reference evidence="1 2" key="1">
    <citation type="submission" date="2023-03" db="EMBL/GenBank/DDBJ databases">
        <title>WGS of Gossypium arboreum.</title>
        <authorList>
            <person name="Yu D."/>
        </authorList>
    </citation>
    <scope>NUCLEOTIDE SEQUENCE [LARGE SCALE GENOMIC DNA]</scope>
    <source>
        <tissue evidence="1">Leaf</tissue>
    </source>
</reference>
<dbReference type="EMBL" id="JARKNE010000001">
    <property type="protein sequence ID" value="KAK5846655.1"/>
    <property type="molecule type" value="Genomic_DNA"/>
</dbReference>
<dbReference type="Proteomes" id="UP001358586">
    <property type="component" value="Chromosome 1"/>
</dbReference>
<keyword evidence="2" id="KW-1185">Reference proteome</keyword>
<sequence length="298" mass="33513">MELVDDEDMETMFALYCETQSNQNAPIQLFAEFAGVEPIEDPTPLGEKHGAQESCMMVLISYVDSQSTIHEINIDLNATPETDVVGDDVYHSSDPSYHEVDSDSDPDVDEVLDDIDNEGVNEDGNVNVSSVGNQIRRIVIHNNPRVHMSLIDPDVMHADEFAEHPEILPTHWMVVYFDPDELFMGQRFERKEECVGYLDAKNRSAISQPDGGGIRVCQRCQGCNGCKPSDGEEVTPTTFELVLDKGLRRIPKSRPSSRIHNEMDIREKSDGKLYGIYRLAGHNRSKCQLRNFHIGQSS</sequence>
<protein>
    <submittedName>
        <fullName evidence="1">Uncharacterized protein</fullName>
    </submittedName>
</protein>
<organism evidence="1 2">
    <name type="scientific">Gossypium arboreum</name>
    <name type="common">Tree cotton</name>
    <name type="synonym">Gossypium nanking</name>
    <dbReference type="NCBI Taxonomy" id="29729"/>
    <lineage>
        <taxon>Eukaryota</taxon>
        <taxon>Viridiplantae</taxon>
        <taxon>Streptophyta</taxon>
        <taxon>Embryophyta</taxon>
        <taxon>Tracheophyta</taxon>
        <taxon>Spermatophyta</taxon>
        <taxon>Magnoliopsida</taxon>
        <taxon>eudicotyledons</taxon>
        <taxon>Gunneridae</taxon>
        <taxon>Pentapetalae</taxon>
        <taxon>rosids</taxon>
        <taxon>malvids</taxon>
        <taxon>Malvales</taxon>
        <taxon>Malvaceae</taxon>
        <taxon>Malvoideae</taxon>
        <taxon>Gossypium</taxon>
    </lineage>
</organism>
<proteinExistence type="predicted"/>
<accession>A0ABR0R512</accession>
<evidence type="ECO:0000313" key="1">
    <source>
        <dbReference type="EMBL" id="KAK5846655.1"/>
    </source>
</evidence>
<name>A0ABR0R512_GOSAR</name>
<evidence type="ECO:0000313" key="2">
    <source>
        <dbReference type="Proteomes" id="UP001358586"/>
    </source>
</evidence>
<gene>
    <name evidence="1" type="ORF">PVK06_002952</name>
</gene>
<comment type="caution">
    <text evidence="1">The sequence shown here is derived from an EMBL/GenBank/DDBJ whole genome shotgun (WGS) entry which is preliminary data.</text>
</comment>